<dbReference type="InterPro" id="IPR050267">
    <property type="entry name" value="Anti-sigma-factor_SerPK"/>
</dbReference>
<dbReference type="AlphaFoldDB" id="A0A543PL75"/>
<feature type="region of interest" description="Disordered" evidence="2">
    <location>
        <begin position="1"/>
        <end position="60"/>
    </location>
</feature>
<comment type="caution">
    <text evidence="4">The sequence shown here is derived from an EMBL/GenBank/DDBJ whole genome shotgun (WGS) entry which is preliminary data.</text>
</comment>
<feature type="compositionally biased region" description="Low complexity" evidence="2">
    <location>
        <begin position="1"/>
        <end position="48"/>
    </location>
</feature>
<dbReference type="EMBL" id="VFQF01000003">
    <property type="protein sequence ID" value="TQN44833.1"/>
    <property type="molecule type" value="Genomic_DNA"/>
</dbReference>
<evidence type="ECO:0000256" key="1">
    <source>
        <dbReference type="ARBA" id="ARBA00022527"/>
    </source>
</evidence>
<dbReference type="SUPFAM" id="SSF55874">
    <property type="entry name" value="ATPase domain of HSP90 chaperone/DNA topoisomerase II/histidine kinase"/>
    <property type="match status" value="1"/>
</dbReference>
<gene>
    <name evidence="4" type="ORF">FHX52_4054</name>
</gene>
<evidence type="ECO:0000256" key="2">
    <source>
        <dbReference type="SAM" id="MobiDB-lite"/>
    </source>
</evidence>
<proteinExistence type="predicted"/>
<evidence type="ECO:0000313" key="5">
    <source>
        <dbReference type="Proteomes" id="UP000320085"/>
    </source>
</evidence>
<protein>
    <submittedName>
        <fullName evidence="4">Anti-sigma regulatory factor (Ser/Thr protein kinase)</fullName>
    </submittedName>
</protein>
<evidence type="ECO:0000313" key="4">
    <source>
        <dbReference type="EMBL" id="TQN44833.1"/>
    </source>
</evidence>
<dbReference type="Gene3D" id="3.30.565.10">
    <property type="entry name" value="Histidine kinase-like ATPase, C-terminal domain"/>
    <property type="match status" value="1"/>
</dbReference>
<organism evidence="4 5">
    <name type="scientific">Humibacillus xanthopallidus</name>
    <dbReference type="NCBI Taxonomy" id="412689"/>
    <lineage>
        <taxon>Bacteria</taxon>
        <taxon>Bacillati</taxon>
        <taxon>Actinomycetota</taxon>
        <taxon>Actinomycetes</taxon>
        <taxon>Micrococcales</taxon>
        <taxon>Intrasporangiaceae</taxon>
        <taxon>Humibacillus</taxon>
    </lineage>
</organism>
<dbReference type="PANTHER" id="PTHR35526:SF3">
    <property type="entry name" value="ANTI-SIGMA-F FACTOR RSBW"/>
    <property type="match status" value="1"/>
</dbReference>
<feature type="domain" description="Histidine kinase/HSP90-like ATPase" evidence="3">
    <location>
        <begin position="63"/>
        <end position="177"/>
    </location>
</feature>
<feature type="region of interest" description="Disordered" evidence="2">
    <location>
        <begin position="129"/>
        <end position="150"/>
    </location>
</feature>
<keyword evidence="1" id="KW-0808">Transferase</keyword>
<reference evidence="4 5" key="1">
    <citation type="submission" date="2019-06" db="EMBL/GenBank/DDBJ databases">
        <title>Sequencing the genomes of 1000 actinobacteria strains.</title>
        <authorList>
            <person name="Klenk H.-P."/>
        </authorList>
    </citation>
    <scope>NUCLEOTIDE SEQUENCE [LARGE SCALE GENOMIC DNA]</scope>
    <source>
        <strain evidence="4 5">DSM 21776</strain>
    </source>
</reference>
<name>A0A543PL75_9MICO</name>
<dbReference type="PANTHER" id="PTHR35526">
    <property type="entry name" value="ANTI-SIGMA-F FACTOR RSBW-RELATED"/>
    <property type="match status" value="1"/>
</dbReference>
<dbReference type="InterPro" id="IPR036890">
    <property type="entry name" value="HATPase_C_sf"/>
</dbReference>
<keyword evidence="1" id="KW-0418">Kinase</keyword>
<dbReference type="CDD" id="cd16936">
    <property type="entry name" value="HATPase_RsbW-like"/>
    <property type="match status" value="1"/>
</dbReference>
<keyword evidence="1" id="KW-0723">Serine/threonine-protein kinase</keyword>
<dbReference type="GO" id="GO:0004674">
    <property type="term" value="F:protein serine/threonine kinase activity"/>
    <property type="evidence" value="ECO:0007669"/>
    <property type="project" value="UniProtKB-KW"/>
</dbReference>
<dbReference type="InterPro" id="IPR003594">
    <property type="entry name" value="HATPase_dom"/>
</dbReference>
<dbReference type="Pfam" id="PF13581">
    <property type="entry name" value="HATPase_c_2"/>
    <property type="match status" value="1"/>
</dbReference>
<evidence type="ECO:0000259" key="3">
    <source>
        <dbReference type="Pfam" id="PF13581"/>
    </source>
</evidence>
<accession>A0A543PL75</accession>
<dbReference type="Proteomes" id="UP000320085">
    <property type="component" value="Unassembled WGS sequence"/>
</dbReference>
<sequence length="187" mass="19631">MVTSQGRGAAGQSAATITRNATTPKTTTTTTTTGSRSMSTGSSATAASGPPLGEKRTLRLPWAPSAAPRVRRELVEDLVAREVSPAVIDESEIVVSELVANAIRHARPLADGAIRVHWKVKNNVVEVEVSDGGGPTAPRPAPPTTWGPGGRGLRIVRSLAHEWGVIEDPNGRTVWASLGGPSRRRSH</sequence>